<evidence type="ECO:0000256" key="1">
    <source>
        <dbReference type="SAM" id="MobiDB-lite"/>
    </source>
</evidence>
<accession>A0A158GGS0</accession>
<protein>
    <submittedName>
        <fullName evidence="3">Uncharacterized protein</fullName>
    </submittedName>
</protein>
<organism evidence="3 4">
    <name type="scientific">Caballeronia cordobensis</name>
    <name type="common">Burkholderia cordobensis</name>
    <dbReference type="NCBI Taxonomy" id="1353886"/>
    <lineage>
        <taxon>Bacteria</taxon>
        <taxon>Pseudomonadati</taxon>
        <taxon>Pseudomonadota</taxon>
        <taxon>Betaproteobacteria</taxon>
        <taxon>Burkholderiales</taxon>
        <taxon>Burkholderiaceae</taxon>
        <taxon>Caballeronia</taxon>
    </lineage>
</organism>
<sequence length="91" mass="9347">MKAKYLAAILAAHAVAFAVPALADECTADMVVGAAAAAPASPGEQTMHAMAAKDARHDMHDMPDVGGADAYKTQSGKHEARDSIDAWLRGG</sequence>
<feature type="region of interest" description="Disordered" evidence="1">
    <location>
        <begin position="58"/>
        <end position="91"/>
    </location>
</feature>
<evidence type="ECO:0000313" key="3">
    <source>
        <dbReference type="EMBL" id="SAL30809.1"/>
    </source>
</evidence>
<keyword evidence="4" id="KW-1185">Reference proteome</keyword>
<dbReference type="RefSeq" id="WP_053571913.1">
    <property type="nucleotide sequence ID" value="NZ_FCNY02000004.1"/>
</dbReference>
<dbReference type="Proteomes" id="UP000054740">
    <property type="component" value="Unassembled WGS sequence"/>
</dbReference>
<evidence type="ECO:0000313" key="4">
    <source>
        <dbReference type="Proteomes" id="UP000054740"/>
    </source>
</evidence>
<keyword evidence="2" id="KW-0732">Signal</keyword>
<reference evidence="4" key="1">
    <citation type="submission" date="2016-01" db="EMBL/GenBank/DDBJ databases">
        <authorList>
            <person name="Peeters C."/>
        </authorList>
    </citation>
    <scope>NUCLEOTIDE SEQUENCE [LARGE SCALE GENOMIC DNA]</scope>
</reference>
<dbReference type="AlphaFoldDB" id="A0A158GGS0"/>
<gene>
    <name evidence="3" type="ORF">AWB70_01925</name>
</gene>
<feature type="chain" id="PRO_5011113048" evidence="2">
    <location>
        <begin position="24"/>
        <end position="91"/>
    </location>
</feature>
<proteinExistence type="predicted"/>
<evidence type="ECO:0000256" key="2">
    <source>
        <dbReference type="SAM" id="SignalP"/>
    </source>
</evidence>
<feature type="signal peptide" evidence="2">
    <location>
        <begin position="1"/>
        <end position="23"/>
    </location>
</feature>
<dbReference type="EMBL" id="FCNY02000004">
    <property type="protein sequence ID" value="SAL30809.1"/>
    <property type="molecule type" value="Genomic_DNA"/>
</dbReference>
<name>A0A158GGS0_CABCO</name>